<dbReference type="RefSeq" id="WP_057908060.1">
    <property type="nucleotide sequence ID" value="NZ_AYZB01000020.1"/>
</dbReference>
<evidence type="ECO:0000313" key="3">
    <source>
        <dbReference type="EMBL" id="KRM23369.1"/>
    </source>
</evidence>
<comment type="caution">
    <text evidence="3">The sequence shown here is derived from an EMBL/GenBank/DDBJ whole genome shotgun (WGS) entry which is preliminary data.</text>
</comment>
<accession>A0AA89I169</accession>
<name>A0AA89I169_9LACO</name>
<feature type="region of interest" description="Disordered" evidence="1">
    <location>
        <begin position="146"/>
        <end position="167"/>
    </location>
</feature>
<sequence length="229" mass="24007">MKTGKALLSITFLSLSVYRFSQVFLVQQVQKVTAATVEVDKKAADESITGDEINITVKNYPTKTTTPDPDPNGKPDPGPSTDTEKPGTSEDPTTSHNQQPASKLGDLNIQANQTPVFSVPLADLLQTTPNQKTASLVVATQPTITDKQPARAPKDQTVGQSAPGLPNDVGGVTAQDTKHKHQKHDAQVEKDIVAFQSSSGNPAPGGGGAATQVGVVFGELAGRSLFAVR</sequence>
<feature type="region of interest" description="Disordered" evidence="1">
    <location>
        <begin position="55"/>
        <end position="101"/>
    </location>
</feature>
<proteinExistence type="predicted"/>
<reference evidence="3 4" key="1">
    <citation type="journal article" date="2015" name="Genome Announc.">
        <title>Expanding the biotechnology potential of lactobacilli through comparative genomics of 213 strains and associated genera.</title>
        <authorList>
            <person name="Sun Z."/>
            <person name="Harris H.M."/>
            <person name="McCann A."/>
            <person name="Guo C."/>
            <person name="Argimon S."/>
            <person name="Zhang W."/>
            <person name="Yang X."/>
            <person name="Jeffery I.B."/>
            <person name="Cooney J.C."/>
            <person name="Kagawa T.F."/>
            <person name="Liu W."/>
            <person name="Song Y."/>
            <person name="Salvetti E."/>
            <person name="Wrobel A."/>
            <person name="Rasinkangas P."/>
            <person name="Parkhill J."/>
            <person name="Rea M.C."/>
            <person name="O'Sullivan O."/>
            <person name="Ritari J."/>
            <person name="Douillard F.P."/>
            <person name="Paul Ross R."/>
            <person name="Yang R."/>
            <person name="Briner A.E."/>
            <person name="Felis G.E."/>
            <person name="de Vos W.M."/>
            <person name="Barrangou R."/>
            <person name="Klaenhammer T.R."/>
            <person name="Caufield P.W."/>
            <person name="Cui Y."/>
            <person name="Zhang H."/>
            <person name="O'Toole P.W."/>
        </authorList>
    </citation>
    <scope>NUCLEOTIDE SEQUENCE [LARGE SCALE GENOMIC DNA]</scope>
    <source>
        <strain evidence="3 4">DSM 20719</strain>
    </source>
</reference>
<gene>
    <name evidence="3" type="ORF">FC90_GL000323</name>
</gene>
<protein>
    <submittedName>
        <fullName evidence="3">Uncharacterized protein</fullName>
    </submittedName>
</protein>
<feature type="signal peptide" evidence="2">
    <location>
        <begin position="1"/>
        <end position="21"/>
    </location>
</feature>
<feature type="compositionally biased region" description="Pro residues" evidence="1">
    <location>
        <begin position="68"/>
        <end position="78"/>
    </location>
</feature>
<dbReference type="EMBL" id="AYZB01000020">
    <property type="protein sequence ID" value="KRM23369.1"/>
    <property type="molecule type" value="Genomic_DNA"/>
</dbReference>
<feature type="compositionally biased region" description="Polar residues" evidence="1">
    <location>
        <begin position="90"/>
        <end position="101"/>
    </location>
</feature>
<evidence type="ECO:0000256" key="2">
    <source>
        <dbReference type="SAM" id="SignalP"/>
    </source>
</evidence>
<organism evidence="3 4">
    <name type="scientific">Latilactobacillus graminis DSM 20719</name>
    <dbReference type="NCBI Taxonomy" id="1423752"/>
    <lineage>
        <taxon>Bacteria</taxon>
        <taxon>Bacillati</taxon>
        <taxon>Bacillota</taxon>
        <taxon>Bacilli</taxon>
        <taxon>Lactobacillales</taxon>
        <taxon>Lactobacillaceae</taxon>
        <taxon>Latilactobacillus</taxon>
    </lineage>
</organism>
<dbReference type="AlphaFoldDB" id="A0AA89I169"/>
<feature type="chain" id="PRO_5041654145" evidence="2">
    <location>
        <begin position="22"/>
        <end position="229"/>
    </location>
</feature>
<evidence type="ECO:0000313" key="4">
    <source>
        <dbReference type="Proteomes" id="UP000050823"/>
    </source>
</evidence>
<evidence type="ECO:0000256" key="1">
    <source>
        <dbReference type="SAM" id="MobiDB-lite"/>
    </source>
</evidence>
<dbReference type="Proteomes" id="UP000050823">
    <property type="component" value="Unassembled WGS sequence"/>
</dbReference>
<keyword evidence="2" id="KW-0732">Signal</keyword>